<evidence type="ECO:0000256" key="8">
    <source>
        <dbReference type="ARBA" id="ARBA00023004"/>
    </source>
</evidence>
<evidence type="ECO:0000313" key="15">
    <source>
        <dbReference type="EMBL" id="CAK1541139.1"/>
    </source>
</evidence>
<organism evidence="15 16">
    <name type="scientific">Leptosia nina</name>
    <dbReference type="NCBI Taxonomy" id="320188"/>
    <lineage>
        <taxon>Eukaryota</taxon>
        <taxon>Metazoa</taxon>
        <taxon>Ecdysozoa</taxon>
        <taxon>Arthropoda</taxon>
        <taxon>Hexapoda</taxon>
        <taxon>Insecta</taxon>
        <taxon>Pterygota</taxon>
        <taxon>Neoptera</taxon>
        <taxon>Endopterygota</taxon>
        <taxon>Lepidoptera</taxon>
        <taxon>Glossata</taxon>
        <taxon>Ditrysia</taxon>
        <taxon>Papilionoidea</taxon>
        <taxon>Pieridae</taxon>
        <taxon>Pierinae</taxon>
        <taxon>Leptosia</taxon>
    </lineage>
</organism>
<dbReference type="Proteomes" id="UP001497472">
    <property type="component" value="Unassembled WGS sequence"/>
</dbReference>
<name>A0AAV1IWN6_9NEOP</name>
<dbReference type="InterPro" id="IPR015876">
    <property type="entry name" value="Acyl-CoA_DS"/>
</dbReference>
<comment type="subcellular location">
    <subcellularLocation>
        <location evidence="1">Membrane</location>
        <topology evidence="1">Multi-pass membrane protein</topology>
    </subcellularLocation>
</comment>
<evidence type="ECO:0000256" key="1">
    <source>
        <dbReference type="ARBA" id="ARBA00004141"/>
    </source>
</evidence>
<dbReference type="CDD" id="cd03505">
    <property type="entry name" value="Delta9-FADS-like"/>
    <property type="match status" value="1"/>
</dbReference>
<dbReference type="PRINTS" id="PR00075">
    <property type="entry name" value="FACDDSATRASE"/>
</dbReference>
<keyword evidence="9" id="KW-0443">Lipid metabolism</keyword>
<dbReference type="GO" id="GO:0005506">
    <property type="term" value="F:iron ion binding"/>
    <property type="evidence" value="ECO:0007669"/>
    <property type="project" value="TreeGrafter"/>
</dbReference>
<feature type="transmembrane region" description="Helical" evidence="13">
    <location>
        <begin position="109"/>
        <end position="131"/>
    </location>
</feature>
<keyword evidence="3 12" id="KW-0444">Lipid biosynthesis</keyword>
<dbReference type="InterPro" id="IPR005804">
    <property type="entry name" value="FA_desaturase_dom"/>
</dbReference>
<comment type="caution">
    <text evidence="15">The sequence shown here is derived from an EMBL/GenBank/DDBJ whole genome shotgun (WGS) entry which is preliminary data.</text>
</comment>
<dbReference type="GO" id="GO:0005789">
    <property type="term" value="C:endoplasmic reticulum membrane"/>
    <property type="evidence" value="ECO:0007669"/>
    <property type="project" value="TreeGrafter"/>
</dbReference>
<sequence length="335" mass="39086">MATRTTTIQDRKTEDYYDQVLPKEAQFLAPIRNWEKQMGFVTPIIWFNAIVISLFHIVVPIYFAYLMYTGRRCMRKTVVLEFIFGQMAAFGITAGAHRLWTHRSYKVTMPFKITLLIFYAIAGQNNLYNWVRDHRVHHKKSETPADPHDAKRGFFFSHVGWLMMKKHPHVMTEGSKIDMTDITSDPVLVFFNRNFNILKFLFCFLIPALLPVWLFEEELYMSILAVFMRYLFTLNATWSVNSFAHMHGLRPYDKNILPSENMAVSIIAMGEGWHNYHHTFPWDYKAAELSYFINPTTAFLDLAAFFGLAYDLKTASPELIKAVADKRGDCSRKND</sequence>
<keyword evidence="7 12" id="KW-0560">Oxidoreductase</keyword>
<evidence type="ECO:0000256" key="2">
    <source>
        <dbReference type="ARBA" id="ARBA00009295"/>
    </source>
</evidence>
<comment type="similarity">
    <text evidence="2 12">Belongs to the fatty acid desaturase type 1 family.</text>
</comment>
<dbReference type="AlphaFoldDB" id="A0AAV1IWN6"/>
<evidence type="ECO:0000259" key="14">
    <source>
        <dbReference type="Pfam" id="PF00487"/>
    </source>
</evidence>
<comment type="domain">
    <text evidence="12">The histidine box domains are involved in binding the catalytic metal ions.</text>
</comment>
<dbReference type="GO" id="GO:0006636">
    <property type="term" value="P:unsaturated fatty acid biosynthetic process"/>
    <property type="evidence" value="ECO:0007669"/>
    <property type="project" value="TreeGrafter"/>
</dbReference>
<dbReference type="GO" id="GO:0004768">
    <property type="term" value="F:stearoyl-CoA 9-desaturase activity"/>
    <property type="evidence" value="ECO:0007669"/>
    <property type="project" value="TreeGrafter"/>
</dbReference>
<feature type="transmembrane region" description="Helical" evidence="13">
    <location>
        <begin position="197"/>
        <end position="214"/>
    </location>
</feature>
<reference evidence="15 16" key="1">
    <citation type="submission" date="2023-11" db="EMBL/GenBank/DDBJ databases">
        <authorList>
            <person name="Okamura Y."/>
        </authorList>
    </citation>
    <scope>NUCLEOTIDE SEQUENCE [LARGE SCALE GENOMIC DNA]</scope>
</reference>
<keyword evidence="10 13" id="KW-0472">Membrane</keyword>
<keyword evidence="4 12" id="KW-0812">Transmembrane</keyword>
<evidence type="ECO:0000256" key="4">
    <source>
        <dbReference type="ARBA" id="ARBA00022692"/>
    </source>
</evidence>
<gene>
    <name evidence="15" type="ORF">LNINA_LOCUS1149</name>
</gene>
<evidence type="ECO:0000256" key="7">
    <source>
        <dbReference type="ARBA" id="ARBA00023002"/>
    </source>
</evidence>
<feature type="transmembrane region" description="Helical" evidence="13">
    <location>
        <begin position="44"/>
        <end position="66"/>
    </location>
</feature>
<protein>
    <recommendedName>
        <fullName evidence="14">Fatty acid desaturase domain-containing protein</fullName>
    </recommendedName>
</protein>
<accession>A0AAV1IWN6</accession>
<keyword evidence="11 12" id="KW-0275">Fatty acid biosynthesis</keyword>
<evidence type="ECO:0000256" key="10">
    <source>
        <dbReference type="ARBA" id="ARBA00023136"/>
    </source>
</evidence>
<comment type="cofactor">
    <cofactor evidence="12">
        <name>Fe(2+)</name>
        <dbReference type="ChEBI" id="CHEBI:29033"/>
    </cofactor>
</comment>
<feature type="domain" description="Fatty acid desaturase" evidence="14">
    <location>
        <begin position="82"/>
        <end position="281"/>
    </location>
</feature>
<evidence type="ECO:0000256" key="13">
    <source>
        <dbReference type="SAM" id="Phobius"/>
    </source>
</evidence>
<dbReference type="Pfam" id="PF00487">
    <property type="entry name" value="FA_desaturase"/>
    <property type="match status" value="1"/>
</dbReference>
<evidence type="ECO:0000256" key="6">
    <source>
        <dbReference type="ARBA" id="ARBA00022989"/>
    </source>
</evidence>
<feature type="transmembrane region" description="Helical" evidence="13">
    <location>
        <begin position="220"/>
        <end position="240"/>
    </location>
</feature>
<evidence type="ECO:0000256" key="12">
    <source>
        <dbReference type="RuleBase" id="RU000581"/>
    </source>
</evidence>
<keyword evidence="8" id="KW-0408">Iron</keyword>
<keyword evidence="6 13" id="KW-1133">Transmembrane helix</keyword>
<evidence type="ECO:0000313" key="16">
    <source>
        <dbReference type="Proteomes" id="UP001497472"/>
    </source>
</evidence>
<feature type="transmembrane region" description="Helical" evidence="13">
    <location>
        <begin position="78"/>
        <end position="97"/>
    </location>
</feature>
<dbReference type="EMBL" id="CAVLEF010000002">
    <property type="protein sequence ID" value="CAK1541139.1"/>
    <property type="molecule type" value="Genomic_DNA"/>
</dbReference>
<dbReference type="PANTHER" id="PTHR11351">
    <property type="entry name" value="ACYL-COA DESATURASE"/>
    <property type="match status" value="1"/>
</dbReference>
<keyword evidence="5" id="KW-0276">Fatty acid metabolism</keyword>
<evidence type="ECO:0000256" key="9">
    <source>
        <dbReference type="ARBA" id="ARBA00023098"/>
    </source>
</evidence>
<evidence type="ECO:0000256" key="3">
    <source>
        <dbReference type="ARBA" id="ARBA00022516"/>
    </source>
</evidence>
<proteinExistence type="inferred from homology"/>
<evidence type="ECO:0000256" key="11">
    <source>
        <dbReference type="ARBA" id="ARBA00023160"/>
    </source>
</evidence>
<keyword evidence="16" id="KW-1185">Reference proteome</keyword>
<dbReference type="PANTHER" id="PTHR11351:SF21">
    <property type="entry name" value="GH07782P"/>
    <property type="match status" value="1"/>
</dbReference>
<evidence type="ECO:0000256" key="5">
    <source>
        <dbReference type="ARBA" id="ARBA00022832"/>
    </source>
</evidence>